<dbReference type="GO" id="GO:0008483">
    <property type="term" value="F:transaminase activity"/>
    <property type="evidence" value="ECO:0007669"/>
    <property type="project" value="UniProtKB-KW"/>
</dbReference>
<evidence type="ECO:0000313" key="8">
    <source>
        <dbReference type="Proteomes" id="UP000753908"/>
    </source>
</evidence>
<gene>
    <name evidence="7" type="ORF">KME25_29265</name>
</gene>
<evidence type="ECO:0000259" key="6">
    <source>
        <dbReference type="Pfam" id="PF00266"/>
    </source>
</evidence>
<dbReference type="Pfam" id="PF00266">
    <property type="entry name" value="Aminotran_5"/>
    <property type="match status" value="1"/>
</dbReference>
<keyword evidence="3" id="KW-0663">Pyridoxal phosphate</keyword>
<comment type="similarity">
    <text evidence="2">Belongs to the class-V pyridoxal-phosphate-dependent aminotransferase family. Csd subfamily.</text>
</comment>
<dbReference type="PROSITE" id="PS00595">
    <property type="entry name" value="AA_TRANSFER_CLASS_5"/>
    <property type="match status" value="1"/>
</dbReference>
<dbReference type="AlphaFoldDB" id="A0A951PSD8"/>
<evidence type="ECO:0000256" key="2">
    <source>
        <dbReference type="ARBA" id="ARBA00010447"/>
    </source>
</evidence>
<dbReference type="InterPro" id="IPR020578">
    <property type="entry name" value="Aminotrans_V_PyrdxlP_BS"/>
</dbReference>
<dbReference type="Proteomes" id="UP000753908">
    <property type="component" value="Unassembled WGS sequence"/>
</dbReference>
<keyword evidence="7" id="KW-0032">Aminotransferase</keyword>
<comment type="caution">
    <text evidence="7">The sequence shown here is derived from an EMBL/GenBank/DDBJ whole genome shotgun (WGS) entry which is preliminary data.</text>
</comment>
<dbReference type="InterPro" id="IPR015422">
    <property type="entry name" value="PyrdxlP-dep_Trfase_small"/>
</dbReference>
<feature type="domain" description="Aminotransferase class V" evidence="6">
    <location>
        <begin position="40"/>
        <end position="435"/>
    </location>
</feature>
<sequence length="485" mass="53582">MNVKPSTTAVQLKHVNLAYPEVIGIRNQVPLLDSRYVPQIFLDNAASTKPFQCVSNFLQEIQPYYSNIHRGKGFDSSFCTQRYQEARHVVGEFVGWDCERDVVIPVRSTTEGINLLANIIHFAPGQTVLTTLLEHHSNDLPWRRQAKVEHLPVNEKGQLSLDELERHLKASNGRVRVVSVTGASNVTGTILPIHEIAVIAHKYGALVVVDGAQLVPHRQVQMRPHDDPSHIDFLVFSGHKMNCPLGVGAVVGHRNIFDAATPYQPGGGTVSSVHLDQVIWADTPNRNEAGTPNILGLFALARTIQVLESVGMEAVETHERYLTAQLLQGLAQLPQVKILGESNPETIQNRLGVVSFTVEGVHHALAAAILSYEWGIAVRNGCFCAQPLLRHLLKVTKKQDLLCQEEILQGNQHNVPGAVRASLGLHNTAADIQTLVEAVTCIARQQWQGNYKQDVITGEFSPQGFCFNFNDLPGFKTEPSNSFYR</sequence>
<dbReference type="SUPFAM" id="SSF53383">
    <property type="entry name" value="PLP-dependent transferases"/>
    <property type="match status" value="1"/>
</dbReference>
<dbReference type="GO" id="GO:0031071">
    <property type="term" value="F:cysteine desulfurase activity"/>
    <property type="evidence" value="ECO:0007669"/>
    <property type="project" value="UniProtKB-EC"/>
</dbReference>
<comment type="catalytic activity">
    <reaction evidence="4">
        <text>(sulfur carrier)-H + L-cysteine = (sulfur carrier)-SH + L-alanine</text>
        <dbReference type="Rhea" id="RHEA:43892"/>
        <dbReference type="Rhea" id="RHEA-COMP:14737"/>
        <dbReference type="Rhea" id="RHEA-COMP:14739"/>
        <dbReference type="ChEBI" id="CHEBI:29917"/>
        <dbReference type="ChEBI" id="CHEBI:35235"/>
        <dbReference type="ChEBI" id="CHEBI:57972"/>
        <dbReference type="ChEBI" id="CHEBI:64428"/>
        <dbReference type="EC" id="2.8.1.7"/>
    </reaction>
</comment>
<reference evidence="7" key="2">
    <citation type="journal article" date="2022" name="Microbiol. Resour. Announc.">
        <title>Metagenome Sequencing to Explore Phylogenomics of Terrestrial Cyanobacteria.</title>
        <authorList>
            <person name="Ward R.D."/>
            <person name="Stajich J.E."/>
            <person name="Johansen J.R."/>
            <person name="Huntemann M."/>
            <person name="Clum A."/>
            <person name="Foster B."/>
            <person name="Foster B."/>
            <person name="Roux S."/>
            <person name="Palaniappan K."/>
            <person name="Varghese N."/>
            <person name="Mukherjee S."/>
            <person name="Reddy T.B.K."/>
            <person name="Daum C."/>
            <person name="Copeland A."/>
            <person name="Chen I.A."/>
            <person name="Ivanova N.N."/>
            <person name="Kyrpides N.C."/>
            <person name="Shapiro N."/>
            <person name="Eloe-Fadrosh E.A."/>
            <person name="Pietrasiak N."/>
        </authorList>
    </citation>
    <scope>NUCLEOTIDE SEQUENCE</scope>
    <source>
        <strain evidence="7">CPER-KK1</strain>
    </source>
</reference>
<proteinExistence type="inferred from homology"/>
<organism evidence="7 8">
    <name type="scientific">Symplocastrum torsivum CPER-KK1</name>
    <dbReference type="NCBI Taxonomy" id="450513"/>
    <lineage>
        <taxon>Bacteria</taxon>
        <taxon>Bacillati</taxon>
        <taxon>Cyanobacteriota</taxon>
        <taxon>Cyanophyceae</taxon>
        <taxon>Oscillatoriophycideae</taxon>
        <taxon>Oscillatoriales</taxon>
        <taxon>Microcoleaceae</taxon>
        <taxon>Symplocastrum</taxon>
    </lineage>
</organism>
<dbReference type="PANTHER" id="PTHR43586">
    <property type="entry name" value="CYSTEINE DESULFURASE"/>
    <property type="match status" value="1"/>
</dbReference>
<dbReference type="Gene3D" id="3.90.1150.10">
    <property type="entry name" value="Aspartate Aminotransferase, domain 1"/>
    <property type="match status" value="1"/>
</dbReference>
<comment type="cofactor">
    <cofactor evidence="1 5">
        <name>pyridoxal 5'-phosphate</name>
        <dbReference type="ChEBI" id="CHEBI:597326"/>
    </cofactor>
</comment>
<dbReference type="InterPro" id="IPR015424">
    <property type="entry name" value="PyrdxlP-dep_Trfase"/>
</dbReference>
<evidence type="ECO:0000256" key="4">
    <source>
        <dbReference type="ARBA" id="ARBA00050776"/>
    </source>
</evidence>
<dbReference type="PANTHER" id="PTHR43586:SF8">
    <property type="entry name" value="CYSTEINE DESULFURASE 1, CHLOROPLASTIC"/>
    <property type="match status" value="1"/>
</dbReference>
<dbReference type="EMBL" id="JAHHIF010000063">
    <property type="protein sequence ID" value="MBW4548494.1"/>
    <property type="molecule type" value="Genomic_DNA"/>
</dbReference>
<reference evidence="7" key="1">
    <citation type="submission" date="2021-05" db="EMBL/GenBank/DDBJ databases">
        <authorList>
            <person name="Pietrasiak N."/>
            <person name="Ward R."/>
            <person name="Stajich J.E."/>
            <person name="Kurbessoian T."/>
        </authorList>
    </citation>
    <scope>NUCLEOTIDE SEQUENCE</scope>
    <source>
        <strain evidence="7">CPER-KK1</strain>
    </source>
</reference>
<name>A0A951PSD8_9CYAN</name>
<evidence type="ECO:0000313" key="7">
    <source>
        <dbReference type="EMBL" id="MBW4548494.1"/>
    </source>
</evidence>
<dbReference type="Gene3D" id="3.40.640.10">
    <property type="entry name" value="Type I PLP-dependent aspartate aminotransferase-like (Major domain)"/>
    <property type="match status" value="1"/>
</dbReference>
<evidence type="ECO:0000256" key="3">
    <source>
        <dbReference type="ARBA" id="ARBA00022898"/>
    </source>
</evidence>
<dbReference type="InterPro" id="IPR015421">
    <property type="entry name" value="PyrdxlP-dep_Trfase_major"/>
</dbReference>
<protein>
    <submittedName>
        <fullName evidence="7">Aminotransferase class V-fold PLP-dependent enzyme</fullName>
    </submittedName>
</protein>
<accession>A0A951PSD8</accession>
<keyword evidence="7" id="KW-0808">Transferase</keyword>
<evidence type="ECO:0000256" key="5">
    <source>
        <dbReference type="RuleBase" id="RU004504"/>
    </source>
</evidence>
<evidence type="ECO:0000256" key="1">
    <source>
        <dbReference type="ARBA" id="ARBA00001933"/>
    </source>
</evidence>
<dbReference type="InterPro" id="IPR000192">
    <property type="entry name" value="Aminotrans_V_dom"/>
</dbReference>